<evidence type="ECO:0000313" key="2">
    <source>
        <dbReference type="EMBL" id="KAK9164881.1"/>
    </source>
</evidence>
<dbReference type="GO" id="GO:0003924">
    <property type="term" value="F:GTPase activity"/>
    <property type="evidence" value="ECO:0007669"/>
    <property type="project" value="InterPro"/>
</dbReference>
<comment type="caution">
    <text evidence="2">The sequence shown here is derived from an EMBL/GenBank/DDBJ whole genome shotgun (WGS) entry which is preliminary data.</text>
</comment>
<sequence>MALQVDELAKRPGIVVVGSSNVGKRTLLSRLLDLDFEDASDLSAEVLSYGWTINTKYYTADVSIWMAHLEDGFSSLRLPVSDNLVALVMVFDLNNLSSFETLQDWVSRTDIQNFDIMVCIGNKADLLPGHFAHSEYRKRLQKHGSSSNGSPHEFLDFGILDTEGSSLLGDEKPSWDIRRSCLDWCIKNKIEYVESCAANAEFDKCLSIDGDSQGVERLYGALSAHMWPGMVLKSGDKIAEPYQPEKEDLSEEESDFELEYEILSPGSAEPWDDTEEWVSGNNPSTSSDTNGTNNSTVSDQKHGHEAAFNALDMERSIPEAQVTEKPDTTVAHESDSITSDKCSELDGSIHLGFEDLEHLMNEIGNMRQNVRLMPDFQRREMAAMLAMKMASMFGDGSSDEEGLDR</sequence>
<dbReference type="InterPro" id="IPR027417">
    <property type="entry name" value="P-loop_NTPase"/>
</dbReference>
<accession>A0AAP0L5V8</accession>
<organism evidence="2 3">
    <name type="scientific">Stephania cephalantha</name>
    <dbReference type="NCBI Taxonomy" id="152367"/>
    <lineage>
        <taxon>Eukaryota</taxon>
        <taxon>Viridiplantae</taxon>
        <taxon>Streptophyta</taxon>
        <taxon>Embryophyta</taxon>
        <taxon>Tracheophyta</taxon>
        <taxon>Spermatophyta</taxon>
        <taxon>Magnoliopsida</taxon>
        <taxon>Ranunculales</taxon>
        <taxon>Menispermaceae</taxon>
        <taxon>Menispermoideae</taxon>
        <taxon>Cissampelideae</taxon>
        <taxon>Stephania</taxon>
    </lineage>
</organism>
<dbReference type="EMBL" id="JBBNAG010000001">
    <property type="protein sequence ID" value="KAK9164881.1"/>
    <property type="molecule type" value="Genomic_DNA"/>
</dbReference>
<feature type="compositionally biased region" description="Low complexity" evidence="1">
    <location>
        <begin position="279"/>
        <end position="296"/>
    </location>
</feature>
<reference evidence="2 3" key="1">
    <citation type="submission" date="2024-01" db="EMBL/GenBank/DDBJ databases">
        <title>Genome assemblies of Stephania.</title>
        <authorList>
            <person name="Yang L."/>
        </authorList>
    </citation>
    <scope>NUCLEOTIDE SEQUENCE [LARGE SCALE GENOMIC DNA]</scope>
    <source>
        <strain evidence="2">JXDWG</strain>
        <tissue evidence="2">Leaf</tissue>
    </source>
</reference>
<dbReference type="GO" id="GO:0005525">
    <property type="term" value="F:GTP binding"/>
    <property type="evidence" value="ECO:0007669"/>
    <property type="project" value="InterPro"/>
</dbReference>
<dbReference type="InterPro" id="IPR001806">
    <property type="entry name" value="Small_GTPase"/>
</dbReference>
<proteinExistence type="predicted"/>
<dbReference type="Pfam" id="PF00071">
    <property type="entry name" value="Ras"/>
    <property type="match status" value="1"/>
</dbReference>
<evidence type="ECO:0000256" key="1">
    <source>
        <dbReference type="SAM" id="MobiDB-lite"/>
    </source>
</evidence>
<keyword evidence="3" id="KW-1185">Reference proteome</keyword>
<dbReference type="InterPro" id="IPR019341">
    <property type="entry name" value="Alpha/Gamma-adaptin-bd_p34"/>
</dbReference>
<dbReference type="Gene3D" id="3.40.50.300">
    <property type="entry name" value="P-loop containing nucleotide triphosphate hydrolases"/>
    <property type="match status" value="1"/>
</dbReference>
<dbReference type="Proteomes" id="UP001419268">
    <property type="component" value="Unassembled WGS sequence"/>
</dbReference>
<dbReference type="SMART" id="SM00175">
    <property type="entry name" value="RAB"/>
    <property type="match status" value="1"/>
</dbReference>
<dbReference type="PANTHER" id="PTHR14659">
    <property type="entry name" value="ALPHA- AND GAMMA-ADAPTIN-BINDING PROTEIN P34"/>
    <property type="match status" value="1"/>
</dbReference>
<evidence type="ECO:0000313" key="3">
    <source>
        <dbReference type="Proteomes" id="UP001419268"/>
    </source>
</evidence>
<dbReference type="PANTHER" id="PTHR14659:SF1">
    <property type="entry name" value="ALPHA- AND GAMMA-ADAPTIN-BINDING PROTEIN P34"/>
    <property type="match status" value="1"/>
</dbReference>
<dbReference type="Pfam" id="PF10199">
    <property type="entry name" value="Adaptin_binding"/>
    <property type="match status" value="1"/>
</dbReference>
<gene>
    <name evidence="2" type="ORF">Scep_000072</name>
</gene>
<dbReference type="SUPFAM" id="SSF52540">
    <property type="entry name" value="P-loop containing nucleoside triphosphate hydrolases"/>
    <property type="match status" value="1"/>
</dbReference>
<feature type="region of interest" description="Disordered" evidence="1">
    <location>
        <begin position="266"/>
        <end position="299"/>
    </location>
</feature>
<protein>
    <submittedName>
        <fullName evidence="2">Uncharacterized protein</fullName>
    </submittedName>
</protein>
<dbReference type="AlphaFoldDB" id="A0AAP0L5V8"/>
<name>A0AAP0L5V8_9MAGN</name>